<evidence type="ECO:0000313" key="1">
    <source>
        <dbReference type="EMBL" id="CAD8884125.1"/>
    </source>
</evidence>
<reference evidence="1" key="1">
    <citation type="submission" date="2021-01" db="EMBL/GenBank/DDBJ databases">
        <authorList>
            <person name="Corre E."/>
            <person name="Pelletier E."/>
            <person name="Niang G."/>
            <person name="Scheremetjew M."/>
            <person name="Finn R."/>
            <person name="Kale V."/>
            <person name="Holt S."/>
            <person name="Cochrane G."/>
            <person name="Meng A."/>
            <person name="Brown T."/>
            <person name="Cohen L."/>
        </authorList>
    </citation>
    <scope>NUCLEOTIDE SEQUENCE</scope>
    <source>
        <strain evidence="1">308</strain>
    </source>
</reference>
<dbReference type="AlphaFoldDB" id="A0A7S1BE09"/>
<organism evidence="1">
    <name type="scientific">Corethron hystrix</name>
    <dbReference type="NCBI Taxonomy" id="216773"/>
    <lineage>
        <taxon>Eukaryota</taxon>
        <taxon>Sar</taxon>
        <taxon>Stramenopiles</taxon>
        <taxon>Ochrophyta</taxon>
        <taxon>Bacillariophyta</taxon>
        <taxon>Coscinodiscophyceae</taxon>
        <taxon>Corethrophycidae</taxon>
        <taxon>Corethrales</taxon>
        <taxon>Corethraceae</taxon>
        <taxon>Corethron</taxon>
    </lineage>
</organism>
<sequence>MAVGYVPIRGPWETACYAGFQMTERRVRIPAAVLTLVQHVCYLREAAVPTEIVAHALPYFPLLYFSNLWMRLDNGVGTLRATHVLKTFTYLEDSSERLMLYWIFKSLSSLLSHFSEGMQ</sequence>
<protein>
    <submittedName>
        <fullName evidence="1">Uncharacterized protein</fullName>
    </submittedName>
</protein>
<dbReference type="EMBL" id="HBFR01015556">
    <property type="protein sequence ID" value="CAD8884125.1"/>
    <property type="molecule type" value="Transcribed_RNA"/>
</dbReference>
<proteinExistence type="predicted"/>
<gene>
    <name evidence="1" type="ORF">CHYS00102_LOCUS11322</name>
</gene>
<name>A0A7S1BE09_9STRA</name>
<accession>A0A7S1BE09</accession>